<keyword evidence="3" id="KW-1185">Reference proteome</keyword>
<sequence length="135" mass="14804">MILMIREGVRLGSAGGRAAATRCPARRVSHTRKTGHEGPSRTAVAFLPAPPETPPPRRATPRRAAPRRRNTFQLIWSYFRIVYEKGIRIVTSDQEVARGVMAPLWMKCTGVPSSQGRLGVVCSPSHVTGTFVILT</sequence>
<dbReference type="EMBL" id="VSRR010020620">
    <property type="protein sequence ID" value="MPC63284.1"/>
    <property type="molecule type" value="Genomic_DNA"/>
</dbReference>
<name>A0A5B7H374_PORTR</name>
<dbReference type="AlphaFoldDB" id="A0A5B7H374"/>
<feature type="region of interest" description="Disordered" evidence="1">
    <location>
        <begin position="28"/>
        <end position="66"/>
    </location>
</feature>
<evidence type="ECO:0000256" key="1">
    <source>
        <dbReference type="SAM" id="MobiDB-lite"/>
    </source>
</evidence>
<comment type="caution">
    <text evidence="2">The sequence shown here is derived from an EMBL/GenBank/DDBJ whole genome shotgun (WGS) entry which is preliminary data.</text>
</comment>
<dbReference type="Proteomes" id="UP000324222">
    <property type="component" value="Unassembled WGS sequence"/>
</dbReference>
<evidence type="ECO:0000313" key="2">
    <source>
        <dbReference type="EMBL" id="MPC63284.1"/>
    </source>
</evidence>
<proteinExistence type="predicted"/>
<protein>
    <submittedName>
        <fullName evidence="2">Uncharacterized protein</fullName>
    </submittedName>
</protein>
<feature type="compositionally biased region" description="Pro residues" evidence="1">
    <location>
        <begin position="48"/>
        <end position="58"/>
    </location>
</feature>
<gene>
    <name evidence="2" type="ORF">E2C01_057380</name>
</gene>
<reference evidence="2 3" key="1">
    <citation type="submission" date="2019-05" db="EMBL/GenBank/DDBJ databases">
        <title>Another draft genome of Portunus trituberculatus and its Hox gene families provides insights of decapod evolution.</title>
        <authorList>
            <person name="Jeong J.-H."/>
            <person name="Song I."/>
            <person name="Kim S."/>
            <person name="Choi T."/>
            <person name="Kim D."/>
            <person name="Ryu S."/>
            <person name="Kim W."/>
        </authorList>
    </citation>
    <scope>NUCLEOTIDE SEQUENCE [LARGE SCALE GENOMIC DNA]</scope>
    <source>
        <tissue evidence="2">Muscle</tissue>
    </source>
</reference>
<accession>A0A5B7H374</accession>
<organism evidence="2 3">
    <name type="scientific">Portunus trituberculatus</name>
    <name type="common">Swimming crab</name>
    <name type="synonym">Neptunus trituberculatus</name>
    <dbReference type="NCBI Taxonomy" id="210409"/>
    <lineage>
        <taxon>Eukaryota</taxon>
        <taxon>Metazoa</taxon>
        <taxon>Ecdysozoa</taxon>
        <taxon>Arthropoda</taxon>
        <taxon>Crustacea</taxon>
        <taxon>Multicrustacea</taxon>
        <taxon>Malacostraca</taxon>
        <taxon>Eumalacostraca</taxon>
        <taxon>Eucarida</taxon>
        <taxon>Decapoda</taxon>
        <taxon>Pleocyemata</taxon>
        <taxon>Brachyura</taxon>
        <taxon>Eubrachyura</taxon>
        <taxon>Portunoidea</taxon>
        <taxon>Portunidae</taxon>
        <taxon>Portuninae</taxon>
        <taxon>Portunus</taxon>
    </lineage>
</organism>
<evidence type="ECO:0000313" key="3">
    <source>
        <dbReference type="Proteomes" id="UP000324222"/>
    </source>
</evidence>